<name>A0A1H9J626_9EURY</name>
<evidence type="ECO:0000256" key="1">
    <source>
        <dbReference type="SAM" id="MobiDB-lite"/>
    </source>
</evidence>
<evidence type="ECO:0000313" key="3">
    <source>
        <dbReference type="EMBL" id="SEQ82334.1"/>
    </source>
</evidence>
<evidence type="ECO:0000259" key="2">
    <source>
        <dbReference type="Pfam" id="PF13360"/>
    </source>
</evidence>
<feature type="region of interest" description="Disordered" evidence="1">
    <location>
        <begin position="457"/>
        <end position="593"/>
    </location>
</feature>
<feature type="domain" description="Pyrrolo-quinoline quinone repeat" evidence="2">
    <location>
        <begin position="55"/>
        <end position="149"/>
    </location>
</feature>
<proteinExistence type="predicted"/>
<dbReference type="Gene3D" id="2.130.10.10">
    <property type="entry name" value="YVTN repeat-like/Quinoprotein amine dehydrogenase"/>
    <property type="match status" value="1"/>
</dbReference>
<dbReference type="InterPro" id="IPR018391">
    <property type="entry name" value="PQQ_b-propeller_rpt"/>
</dbReference>
<gene>
    <name evidence="3" type="ORF">SAMN04489841_2448</name>
</gene>
<evidence type="ECO:0000313" key="4">
    <source>
        <dbReference type="Proteomes" id="UP000199114"/>
    </source>
</evidence>
<dbReference type="Pfam" id="PF13360">
    <property type="entry name" value="PQQ_2"/>
    <property type="match status" value="2"/>
</dbReference>
<feature type="domain" description="Pyrrolo-quinoline quinone repeat" evidence="2">
    <location>
        <begin position="230"/>
        <end position="463"/>
    </location>
</feature>
<feature type="compositionally biased region" description="Acidic residues" evidence="1">
    <location>
        <begin position="538"/>
        <end position="553"/>
    </location>
</feature>
<organism evidence="3 4">
    <name type="scientific">Natrinema salaciae</name>
    <dbReference type="NCBI Taxonomy" id="1186196"/>
    <lineage>
        <taxon>Archaea</taxon>
        <taxon>Methanobacteriati</taxon>
        <taxon>Methanobacteriota</taxon>
        <taxon>Stenosarchaea group</taxon>
        <taxon>Halobacteria</taxon>
        <taxon>Halobacteriales</taxon>
        <taxon>Natrialbaceae</taxon>
        <taxon>Natrinema</taxon>
    </lineage>
</organism>
<dbReference type="STRING" id="1186196.SAMN04489841_2448"/>
<dbReference type="PANTHER" id="PTHR34512">
    <property type="entry name" value="CELL SURFACE PROTEIN"/>
    <property type="match status" value="1"/>
</dbReference>
<dbReference type="AlphaFoldDB" id="A0A1H9J626"/>
<accession>A0A1H9J626</accession>
<dbReference type="InterPro" id="IPR011047">
    <property type="entry name" value="Quinoprotein_ADH-like_sf"/>
</dbReference>
<dbReference type="InterPro" id="IPR015943">
    <property type="entry name" value="WD40/YVTN_repeat-like_dom_sf"/>
</dbReference>
<dbReference type="EMBL" id="FOFD01000003">
    <property type="protein sequence ID" value="SEQ82334.1"/>
    <property type="molecule type" value="Genomic_DNA"/>
</dbReference>
<dbReference type="Gene3D" id="2.40.128.630">
    <property type="match status" value="1"/>
</dbReference>
<sequence length="615" mass="63980">MEERRQEGDGNRPVVTVVDRRRFLHGTTGIGMLAATGIGSVASIASRNTSSAGPRWQRESPSPGPHHITVGDECVFASRSKGEGTDGESVIAVDIDTGDEAWRVDLGGRPLGSLTLANDTLFVKTEFGPGERGVLRALDATTGDELWRVGPDTIGVEIARIGVVGGVVCVETPLYKTAMMLALDADTGEERWRIESEAHYSFHDFSYHYHTTLPSAGGNVFVRETGGGVDGSLLALDLTTGEKVWTFTPETGYVHLVHNGTVYHGSGGTMHALDATTGEEEWTFETGDAEATPLTAAEGTLFVEGMFYEQTPTDGMVDRGRIYAVDPQTGEEQWQYAEILPSLVTVSDGTVLAMENDSVYGIDASTGEEEWSTTGENGFDYVTKYPGVLNYNTIAPLVDDTLFLMSVHRSESGFTVDALDRGSGKTERFFTTDSPFTELKARDGTLLVGTESHLYALDVDGGSNEDGGDSGSGGSGDESSDDGSDDESGGSGDESSDDGSDDESGGSGDDSKGGDTGGESGGSRSGSGGSAGDAPDTGSDDDATGGSDTDPEDNSSGAADDGSTDPSSDAGNGPDDPAANGDETPGMGIPAAVTSLGGVGYVLRRRLERLGSDDS</sequence>
<protein>
    <submittedName>
        <fullName evidence="3">PGF-CTERM protein</fullName>
    </submittedName>
</protein>
<keyword evidence="4" id="KW-1185">Reference proteome</keyword>
<reference evidence="4" key="1">
    <citation type="submission" date="2016-10" db="EMBL/GenBank/DDBJ databases">
        <authorList>
            <person name="Varghese N."/>
            <person name="Submissions S."/>
        </authorList>
    </citation>
    <scope>NUCLEOTIDE SEQUENCE [LARGE SCALE GENOMIC DNA]</scope>
    <source>
        <strain evidence="4">DSM 25055</strain>
    </source>
</reference>
<dbReference type="SMART" id="SM00564">
    <property type="entry name" value="PQQ"/>
    <property type="match status" value="7"/>
</dbReference>
<dbReference type="Gene3D" id="2.40.10.480">
    <property type="match status" value="1"/>
</dbReference>
<dbReference type="PANTHER" id="PTHR34512:SF30">
    <property type="entry name" value="OUTER MEMBRANE PROTEIN ASSEMBLY FACTOR BAMB"/>
    <property type="match status" value="1"/>
</dbReference>
<feature type="compositionally biased region" description="Acidic residues" evidence="1">
    <location>
        <begin position="478"/>
        <end position="504"/>
    </location>
</feature>
<dbReference type="Proteomes" id="UP000199114">
    <property type="component" value="Unassembled WGS sequence"/>
</dbReference>
<dbReference type="SUPFAM" id="SSF50998">
    <property type="entry name" value="Quinoprotein alcohol dehydrogenase-like"/>
    <property type="match status" value="2"/>
</dbReference>
<dbReference type="InterPro" id="IPR002372">
    <property type="entry name" value="PQQ_rpt_dom"/>
</dbReference>
<feature type="compositionally biased region" description="Gly residues" evidence="1">
    <location>
        <begin position="514"/>
        <end position="531"/>
    </location>
</feature>